<sequence>MTSLNPGGWSADRLTQSVVEMVQKQQTLIDVLTSQRKEVNVDGINLPRFYGNMGDPVELYFDQVIHYFEAKNTD</sequence>
<comment type="caution">
    <text evidence="1">The sequence shown here is derived from an EMBL/GenBank/DDBJ whole genome shotgun (WGS) entry which is preliminary data.</text>
</comment>
<accession>A0A9W6XUA4</accession>
<dbReference type="Proteomes" id="UP001165121">
    <property type="component" value="Unassembled WGS sequence"/>
</dbReference>
<dbReference type="AlphaFoldDB" id="A0A9W6XUA4"/>
<dbReference type="OrthoDB" id="77494at2759"/>
<reference evidence="1" key="1">
    <citation type="submission" date="2023-04" db="EMBL/GenBank/DDBJ databases">
        <title>Phytophthora fragariaefolia NBRC 109709.</title>
        <authorList>
            <person name="Ichikawa N."/>
            <person name="Sato H."/>
            <person name="Tonouchi N."/>
        </authorList>
    </citation>
    <scope>NUCLEOTIDE SEQUENCE</scope>
    <source>
        <strain evidence="1">NBRC 109709</strain>
    </source>
</reference>
<proteinExistence type="predicted"/>
<gene>
    <name evidence="1" type="ORF">Pfra01_001764800</name>
</gene>
<protein>
    <submittedName>
        <fullName evidence="1">Unnamed protein product</fullName>
    </submittedName>
</protein>
<dbReference type="EMBL" id="BSXT01002086">
    <property type="protein sequence ID" value="GMF47122.1"/>
    <property type="molecule type" value="Genomic_DNA"/>
</dbReference>
<keyword evidence="2" id="KW-1185">Reference proteome</keyword>
<evidence type="ECO:0000313" key="1">
    <source>
        <dbReference type="EMBL" id="GMF47122.1"/>
    </source>
</evidence>
<evidence type="ECO:0000313" key="2">
    <source>
        <dbReference type="Proteomes" id="UP001165121"/>
    </source>
</evidence>
<name>A0A9W6XUA4_9STRA</name>
<organism evidence="1 2">
    <name type="scientific">Phytophthora fragariaefolia</name>
    <dbReference type="NCBI Taxonomy" id="1490495"/>
    <lineage>
        <taxon>Eukaryota</taxon>
        <taxon>Sar</taxon>
        <taxon>Stramenopiles</taxon>
        <taxon>Oomycota</taxon>
        <taxon>Peronosporomycetes</taxon>
        <taxon>Peronosporales</taxon>
        <taxon>Peronosporaceae</taxon>
        <taxon>Phytophthora</taxon>
    </lineage>
</organism>